<protein>
    <submittedName>
        <fullName evidence="2">Uncharacterized protein</fullName>
    </submittedName>
</protein>
<evidence type="ECO:0000313" key="3">
    <source>
        <dbReference type="Proteomes" id="UP000307440"/>
    </source>
</evidence>
<accession>A0A5C3KPI2</accession>
<organism evidence="2 3">
    <name type="scientific">Coprinopsis marcescibilis</name>
    <name type="common">Agaric fungus</name>
    <name type="synonym">Psathyrella marcescibilis</name>
    <dbReference type="NCBI Taxonomy" id="230819"/>
    <lineage>
        <taxon>Eukaryota</taxon>
        <taxon>Fungi</taxon>
        <taxon>Dikarya</taxon>
        <taxon>Basidiomycota</taxon>
        <taxon>Agaricomycotina</taxon>
        <taxon>Agaricomycetes</taxon>
        <taxon>Agaricomycetidae</taxon>
        <taxon>Agaricales</taxon>
        <taxon>Agaricineae</taxon>
        <taxon>Psathyrellaceae</taxon>
        <taxon>Coprinopsis</taxon>
    </lineage>
</organism>
<feature type="compositionally biased region" description="Polar residues" evidence="1">
    <location>
        <begin position="289"/>
        <end position="302"/>
    </location>
</feature>
<feature type="region of interest" description="Disordered" evidence="1">
    <location>
        <begin position="103"/>
        <end position="318"/>
    </location>
</feature>
<gene>
    <name evidence="2" type="ORF">FA15DRAFT_671664</name>
</gene>
<name>A0A5C3KPI2_COPMA</name>
<dbReference type="Proteomes" id="UP000307440">
    <property type="component" value="Unassembled WGS sequence"/>
</dbReference>
<feature type="compositionally biased region" description="Pro residues" evidence="1">
    <location>
        <begin position="113"/>
        <end position="123"/>
    </location>
</feature>
<dbReference type="EMBL" id="ML210244">
    <property type="protein sequence ID" value="TFK22284.1"/>
    <property type="molecule type" value="Genomic_DNA"/>
</dbReference>
<keyword evidence="3" id="KW-1185">Reference proteome</keyword>
<evidence type="ECO:0000256" key="1">
    <source>
        <dbReference type="SAM" id="MobiDB-lite"/>
    </source>
</evidence>
<reference evidence="2 3" key="1">
    <citation type="journal article" date="2019" name="Nat. Ecol. Evol.">
        <title>Megaphylogeny resolves global patterns of mushroom evolution.</title>
        <authorList>
            <person name="Varga T."/>
            <person name="Krizsan K."/>
            <person name="Foldi C."/>
            <person name="Dima B."/>
            <person name="Sanchez-Garcia M."/>
            <person name="Sanchez-Ramirez S."/>
            <person name="Szollosi G.J."/>
            <person name="Szarkandi J.G."/>
            <person name="Papp V."/>
            <person name="Albert L."/>
            <person name="Andreopoulos W."/>
            <person name="Angelini C."/>
            <person name="Antonin V."/>
            <person name="Barry K.W."/>
            <person name="Bougher N.L."/>
            <person name="Buchanan P."/>
            <person name="Buyck B."/>
            <person name="Bense V."/>
            <person name="Catcheside P."/>
            <person name="Chovatia M."/>
            <person name="Cooper J."/>
            <person name="Damon W."/>
            <person name="Desjardin D."/>
            <person name="Finy P."/>
            <person name="Geml J."/>
            <person name="Haridas S."/>
            <person name="Hughes K."/>
            <person name="Justo A."/>
            <person name="Karasinski D."/>
            <person name="Kautmanova I."/>
            <person name="Kiss B."/>
            <person name="Kocsube S."/>
            <person name="Kotiranta H."/>
            <person name="LaButti K.M."/>
            <person name="Lechner B.E."/>
            <person name="Liimatainen K."/>
            <person name="Lipzen A."/>
            <person name="Lukacs Z."/>
            <person name="Mihaltcheva S."/>
            <person name="Morgado L.N."/>
            <person name="Niskanen T."/>
            <person name="Noordeloos M.E."/>
            <person name="Ohm R.A."/>
            <person name="Ortiz-Santana B."/>
            <person name="Ovrebo C."/>
            <person name="Racz N."/>
            <person name="Riley R."/>
            <person name="Savchenko A."/>
            <person name="Shiryaev A."/>
            <person name="Soop K."/>
            <person name="Spirin V."/>
            <person name="Szebenyi C."/>
            <person name="Tomsovsky M."/>
            <person name="Tulloss R.E."/>
            <person name="Uehling J."/>
            <person name="Grigoriev I.V."/>
            <person name="Vagvolgyi C."/>
            <person name="Papp T."/>
            <person name="Martin F.M."/>
            <person name="Miettinen O."/>
            <person name="Hibbett D.S."/>
            <person name="Nagy L.G."/>
        </authorList>
    </citation>
    <scope>NUCLEOTIDE SEQUENCE [LARGE SCALE GENOMIC DNA]</scope>
    <source>
        <strain evidence="2 3">CBS 121175</strain>
    </source>
</reference>
<feature type="compositionally biased region" description="Pro residues" evidence="1">
    <location>
        <begin position="137"/>
        <end position="157"/>
    </location>
</feature>
<proteinExistence type="predicted"/>
<dbReference type="AlphaFoldDB" id="A0A5C3KPI2"/>
<evidence type="ECO:0000313" key="2">
    <source>
        <dbReference type="EMBL" id="TFK22284.1"/>
    </source>
</evidence>
<sequence length="318" mass="34216">MPFFTGAHNFNINSSTFNDVSGNYYGSSNNHERRVIGSHNTNTTSYNNSFNNNSKRHDYTCEYGLSYSLVPSDESDVIDDQPHFNYGTSNYVASAGNVVMGANYGQMHQGHGPPHPPNHPPNHPGGAYYDQYRPDLGSPPPANAEPAPPGSGYPPRPGYGHGPMSEPAPFRSNNPYRRFTSDEGPRNEANSYAQGVRGSPQAQRRAEPEQPEFPCSGPSPTAHPAGRQDPESLLSPLNNMHLKDLSSPQMGGKKNVGGGGEQTFAASFGTFGSVPEGGQAQFGAWGATSMGTTRQRRLSVSSDSEDEGAPRHHSSRGY</sequence>